<evidence type="ECO:0000313" key="3">
    <source>
        <dbReference type="Proteomes" id="UP000241848"/>
    </source>
</evidence>
<reference evidence="2 3" key="1">
    <citation type="journal article" date="2014" name="BMC Genomics">
        <title>Comparison of environmental and isolate Sulfobacillus genomes reveals diverse carbon, sulfur, nitrogen, and hydrogen metabolisms.</title>
        <authorList>
            <person name="Justice N.B."/>
            <person name="Norman A."/>
            <person name="Brown C.T."/>
            <person name="Singh A."/>
            <person name="Thomas B.C."/>
            <person name="Banfield J.F."/>
        </authorList>
    </citation>
    <scope>NUCLEOTIDE SEQUENCE [LARGE SCALE GENOMIC DNA]</scope>
    <source>
        <strain evidence="2">AMDSBA3</strain>
    </source>
</reference>
<comment type="caution">
    <text evidence="2">The sequence shown here is derived from an EMBL/GenBank/DDBJ whole genome shotgun (WGS) entry which is preliminary data.</text>
</comment>
<evidence type="ECO:0000259" key="1">
    <source>
        <dbReference type="Pfam" id="PF01610"/>
    </source>
</evidence>
<dbReference type="Proteomes" id="UP000241848">
    <property type="component" value="Unassembled WGS sequence"/>
</dbReference>
<dbReference type="AlphaFoldDB" id="A0A2T2WGV2"/>
<dbReference type="InterPro" id="IPR047951">
    <property type="entry name" value="Transpos_ISL3"/>
</dbReference>
<dbReference type="Pfam" id="PF01610">
    <property type="entry name" value="DDE_Tnp_ISL3"/>
    <property type="match status" value="1"/>
</dbReference>
<name>A0A2T2WGV2_9FIRM</name>
<dbReference type="PANTHER" id="PTHR33498:SF1">
    <property type="entry name" value="TRANSPOSASE FOR INSERTION SEQUENCE ELEMENT IS1557"/>
    <property type="match status" value="1"/>
</dbReference>
<dbReference type="InterPro" id="IPR002560">
    <property type="entry name" value="Transposase_DDE"/>
</dbReference>
<proteinExistence type="predicted"/>
<protein>
    <recommendedName>
        <fullName evidence="1">Transposase IS204/IS1001/IS1096/IS1165 DDE domain-containing protein</fullName>
    </recommendedName>
</protein>
<sequence>MAEATSLEAWFAAIPEPVCVRIRAVTVDLKRAYARVVHRWCPQAQVLADPLHLIQDANRRLDEIRRLEQAEARTTNARWPLVKGHEYLTPRQQAQLGEIPHRWPALGQRFHLNEDWRALFRAQTPAEARQAWERGILDAEACDHAEGAVWARTIRRWRREILGHWTQPQRWTNSLIEGYHTKIKQLKRLSYGFRHRDHYRRKMFLGFLPLTAIPQLLT</sequence>
<feature type="domain" description="Transposase IS204/IS1001/IS1096/IS1165 DDE" evidence="1">
    <location>
        <begin position="6"/>
        <end position="202"/>
    </location>
</feature>
<gene>
    <name evidence="2" type="ORF">C7B45_10570</name>
</gene>
<organism evidence="2 3">
    <name type="scientific">Sulfobacillus acidophilus</name>
    <dbReference type="NCBI Taxonomy" id="53633"/>
    <lineage>
        <taxon>Bacteria</taxon>
        <taxon>Bacillati</taxon>
        <taxon>Bacillota</taxon>
        <taxon>Clostridia</taxon>
        <taxon>Eubacteriales</taxon>
        <taxon>Clostridiales Family XVII. Incertae Sedis</taxon>
        <taxon>Sulfobacillus</taxon>
    </lineage>
</organism>
<dbReference type="PANTHER" id="PTHR33498">
    <property type="entry name" value="TRANSPOSASE FOR INSERTION SEQUENCE ELEMENT IS1557"/>
    <property type="match status" value="1"/>
</dbReference>
<evidence type="ECO:0000313" key="2">
    <source>
        <dbReference type="EMBL" id="PSR21464.1"/>
    </source>
</evidence>
<dbReference type="EMBL" id="PXYV01000033">
    <property type="protein sequence ID" value="PSR21464.1"/>
    <property type="molecule type" value="Genomic_DNA"/>
</dbReference>
<accession>A0A2T2WGV2</accession>